<dbReference type="Proteomes" id="UP001143304">
    <property type="component" value="Unassembled WGS sequence"/>
</dbReference>
<comment type="caution">
    <text evidence="5">The sequence shown here is derived from an EMBL/GenBank/DDBJ whole genome shotgun (WGS) entry which is preliminary data.</text>
</comment>
<reference evidence="5" key="1">
    <citation type="submission" date="2019-02" db="EMBL/GenBank/DDBJ databases">
        <authorList>
            <person name="Li S.-H."/>
        </authorList>
    </citation>
    <scope>NUCLEOTIDE SEQUENCE</scope>
    <source>
        <strain evidence="5">IMCC11814</strain>
    </source>
</reference>
<dbReference type="Gene3D" id="3.10.560.10">
    <property type="entry name" value="Outer membrane lipoprotein wza domain like"/>
    <property type="match status" value="1"/>
</dbReference>
<dbReference type="Gene3D" id="3.30.1950.10">
    <property type="entry name" value="wza like domain"/>
    <property type="match status" value="1"/>
</dbReference>
<evidence type="ECO:0000259" key="3">
    <source>
        <dbReference type="Pfam" id="PF02563"/>
    </source>
</evidence>
<evidence type="ECO:0000256" key="1">
    <source>
        <dbReference type="ARBA" id="ARBA00022729"/>
    </source>
</evidence>
<dbReference type="PANTHER" id="PTHR33619:SF3">
    <property type="entry name" value="POLYSACCHARIDE EXPORT PROTEIN GFCE-RELATED"/>
    <property type="match status" value="1"/>
</dbReference>
<evidence type="ECO:0000313" key="6">
    <source>
        <dbReference type="Proteomes" id="UP001143304"/>
    </source>
</evidence>
<accession>A0ABT3T555</accession>
<name>A0ABT3T555_9GAMM</name>
<keyword evidence="6" id="KW-1185">Reference proteome</keyword>
<feature type="signal peptide" evidence="2">
    <location>
        <begin position="1"/>
        <end position="33"/>
    </location>
</feature>
<dbReference type="EMBL" id="SHNO01000001">
    <property type="protein sequence ID" value="MCX2977412.1"/>
    <property type="molecule type" value="Genomic_DNA"/>
</dbReference>
<feature type="chain" id="PRO_5045406772" evidence="2">
    <location>
        <begin position="34"/>
        <end position="241"/>
    </location>
</feature>
<evidence type="ECO:0000256" key="2">
    <source>
        <dbReference type="SAM" id="SignalP"/>
    </source>
</evidence>
<proteinExistence type="predicted"/>
<dbReference type="InterPro" id="IPR003715">
    <property type="entry name" value="Poly_export_N"/>
</dbReference>
<sequence>MLRVRRYRRAVCQHLLLLAVVCGAMVVGAQASAADSGELQAMPATPAPGSGVVTLSTNDYRIGPSDQLEIDVFQIEELSGVERVNSRGYIKMPLIGSVKVAGLTQGQAENLITELYAEDYLEDPQVNIDIVEYASQQVTVMGAVKKPGVFALKGRTTLLQALAMANGLDGLPDKEGVIIFRANTEGKVVGYVVDLAQIENGEQGDPEVIGSDKIVVPVAGVASGIKGITDTLRGFVGFQRY</sequence>
<dbReference type="RefSeq" id="WP_279249133.1">
    <property type="nucleotide sequence ID" value="NZ_SHNO01000001.1"/>
</dbReference>
<gene>
    <name evidence="5" type="ORF">EYC82_08600</name>
</gene>
<evidence type="ECO:0000259" key="4">
    <source>
        <dbReference type="Pfam" id="PF10531"/>
    </source>
</evidence>
<dbReference type="InterPro" id="IPR019554">
    <property type="entry name" value="Soluble_ligand-bd"/>
</dbReference>
<evidence type="ECO:0000313" key="5">
    <source>
        <dbReference type="EMBL" id="MCX2977412.1"/>
    </source>
</evidence>
<keyword evidence="1 2" id="KW-0732">Signal</keyword>
<feature type="domain" description="Soluble ligand binding" evidence="4">
    <location>
        <begin position="138"/>
        <end position="190"/>
    </location>
</feature>
<feature type="domain" description="Polysaccharide export protein N-terminal" evidence="3">
    <location>
        <begin position="57"/>
        <end position="130"/>
    </location>
</feature>
<organism evidence="5 6">
    <name type="scientific">Candidatus Marimicrobium litorale</name>
    <dbReference type="NCBI Taxonomy" id="2518991"/>
    <lineage>
        <taxon>Bacteria</taxon>
        <taxon>Pseudomonadati</taxon>
        <taxon>Pseudomonadota</taxon>
        <taxon>Gammaproteobacteria</taxon>
        <taxon>Cellvibrionales</taxon>
        <taxon>Halieaceae</taxon>
        <taxon>Marimicrobium</taxon>
    </lineage>
</organism>
<dbReference type="Pfam" id="PF02563">
    <property type="entry name" value="Poly_export"/>
    <property type="match status" value="1"/>
</dbReference>
<protein>
    <submittedName>
        <fullName evidence="5">Polysaccharide export protein</fullName>
    </submittedName>
</protein>
<dbReference type="PANTHER" id="PTHR33619">
    <property type="entry name" value="POLYSACCHARIDE EXPORT PROTEIN GFCE-RELATED"/>
    <property type="match status" value="1"/>
</dbReference>
<dbReference type="Pfam" id="PF10531">
    <property type="entry name" value="SLBB"/>
    <property type="match status" value="1"/>
</dbReference>
<dbReference type="InterPro" id="IPR049712">
    <property type="entry name" value="Poly_export"/>
</dbReference>